<name>D9PK20_9ZZZZ</name>
<comment type="caution">
    <text evidence="6">The sequence shown here is derived from an EMBL/GenBank/DDBJ whole genome shotgun (WGS) entry which is preliminary data.</text>
</comment>
<gene>
    <name evidence="6" type="ORF">LDC_1885</name>
</gene>
<evidence type="ECO:0000256" key="2">
    <source>
        <dbReference type="ARBA" id="ARBA00022694"/>
    </source>
</evidence>
<dbReference type="Gene3D" id="3.55.10.10">
    <property type="entry name" value="Archease domain"/>
    <property type="match status" value="1"/>
</dbReference>
<evidence type="ECO:0000256" key="3">
    <source>
        <dbReference type="ARBA" id="ARBA00022723"/>
    </source>
</evidence>
<dbReference type="PANTHER" id="PTHR12682:SF11">
    <property type="entry name" value="PROTEIN ARCHEASE"/>
    <property type="match status" value="1"/>
</dbReference>
<comment type="similarity">
    <text evidence="1">Belongs to the archease family.</text>
</comment>
<dbReference type="GO" id="GO:0008168">
    <property type="term" value="F:methyltransferase activity"/>
    <property type="evidence" value="ECO:0007669"/>
    <property type="project" value="UniProtKB-KW"/>
</dbReference>
<sequence length="93" mass="10687">KESRRVLLEAKTDEELLVTWLNELVYLFDTEGLLFRIYDVLSVHGHLLVALAKGEIYVGSRHPIKTAVKAATYHQLKIENHEGIWTAQVIFDL</sequence>
<evidence type="ECO:0000313" key="6">
    <source>
        <dbReference type="EMBL" id="EFK96091.1"/>
    </source>
</evidence>
<dbReference type="EMBL" id="ADZX01000576">
    <property type="protein sequence ID" value="EFK96091.1"/>
    <property type="molecule type" value="Genomic_DNA"/>
</dbReference>
<dbReference type="GO" id="GO:0032259">
    <property type="term" value="P:methylation"/>
    <property type="evidence" value="ECO:0007669"/>
    <property type="project" value="UniProtKB-KW"/>
</dbReference>
<dbReference type="AlphaFoldDB" id="D9PK20"/>
<feature type="non-terminal residue" evidence="6">
    <location>
        <position position="1"/>
    </location>
</feature>
<keyword evidence="2" id="KW-0819">tRNA processing</keyword>
<feature type="domain" description="Archease" evidence="5">
    <location>
        <begin position="2"/>
        <end position="93"/>
    </location>
</feature>
<protein>
    <submittedName>
        <fullName evidence="6">Archease, tRNA m5C methyltransferase chaperone</fullName>
    </submittedName>
</protein>
<reference evidence="6" key="1">
    <citation type="submission" date="2010-07" db="EMBL/GenBank/DDBJ databases">
        <authorList>
            <consortium name="CONSOLIDER consortium CSD2007-00005"/>
            <person name="Guazzaroni M.-E."/>
            <person name="Richter M."/>
            <person name="Garcia-Salamanca A."/>
            <person name="Yarza P."/>
            <person name="Ferrer M."/>
        </authorList>
    </citation>
    <scope>NUCLEOTIDE SEQUENCE</scope>
</reference>
<evidence type="ECO:0000259" key="5">
    <source>
        <dbReference type="Pfam" id="PF01951"/>
    </source>
</evidence>
<evidence type="ECO:0000256" key="4">
    <source>
        <dbReference type="ARBA" id="ARBA00022837"/>
    </source>
</evidence>
<dbReference type="SUPFAM" id="SSF69819">
    <property type="entry name" value="MTH1598-like"/>
    <property type="match status" value="1"/>
</dbReference>
<dbReference type="PANTHER" id="PTHR12682">
    <property type="entry name" value="ARCHEASE"/>
    <property type="match status" value="1"/>
</dbReference>
<keyword evidence="3" id="KW-0479">Metal-binding</keyword>
<keyword evidence="4" id="KW-0106">Calcium</keyword>
<accession>D9PK20</accession>
<dbReference type="GO" id="GO:0046872">
    <property type="term" value="F:metal ion binding"/>
    <property type="evidence" value="ECO:0007669"/>
    <property type="project" value="UniProtKB-KW"/>
</dbReference>
<organism evidence="6">
    <name type="scientific">sediment metagenome</name>
    <dbReference type="NCBI Taxonomy" id="749907"/>
    <lineage>
        <taxon>unclassified sequences</taxon>
        <taxon>metagenomes</taxon>
        <taxon>ecological metagenomes</taxon>
    </lineage>
</organism>
<keyword evidence="6" id="KW-0489">Methyltransferase</keyword>
<dbReference type="InterPro" id="IPR023572">
    <property type="entry name" value="Archease_dom"/>
</dbReference>
<keyword evidence="6" id="KW-0808">Transferase</keyword>
<dbReference type="Pfam" id="PF01951">
    <property type="entry name" value="Archease"/>
    <property type="match status" value="1"/>
</dbReference>
<proteinExistence type="inferred from homology"/>
<dbReference type="InterPro" id="IPR036820">
    <property type="entry name" value="Archease_dom_sf"/>
</dbReference>
<dbReference type="InterPro" id="IPR002804">
    <property type="entry name" value="Archease"/>
</dbReference>
<evidence type="ECO:0000256" key="1">
    <source>
        <dbReference type="ARBA" id="ARBA00007963"/>
    </source>
</evidence>
<dbReference type="GO" id="GO:0008033">
    <property type="term" value="P:tRNA processing"/>
    <property type="evidence" value="ECO:0007669"/>
    <property type="project" value="UniProtKB-KW"/>
</dbReference>
<reference evidence="6" key="2">
    <citation type="journal article" date="2011" name="Microb. Ecol.">
        <title>Taxonomic and Functional Metagenomic Profiling of the Microbial Community in the Anoxic Sediment of a Sub-saline Shallow Lake (Laguna de Carrizo, Central Spain).</title>
        <authorList>
            <person name="Ferrer M."/>
            <person name="Guazzaroni M.E."/>
            <person name="Richter M."/>
            <person name="Garcia-Salamanca A."/>
            <person name="Yarza P."/>
            <person name="Suarez-Suarez A."/>
            <person name="Solano J."/>
            <person name="Alcaide M."/>
            <person name="van Dillewijn P."/>
            <person name="Molina-Henares M.A."/>
            <person name="Lopez-Cortes N."/>
            <person name="Al-Ramahi Y."/>
            <person name="Guerrero C."/>
            <person name="Acosta A."/>
            <person name="de Eugenio L.I."/>
            <person name="Martinez V."/>
            <person name="Marques S."/>
            <person name="Rojo F."/>
            <person name="Santero E."/>
            <person name="Genilloud O."/>
            <person name="Perez-Perez J."/>
            <person name="Rossello-Mora R."/>
            <person name="Ramos J.L."/>
        </authorList>
    </citation>
    <scope>NUCLEOTIDE SEQUENCE</scope>
</reference>